<dbReference type="OrthoDB" id="9799230at2"/>
<dbReference type="SUPFAM" id="SSF55383">
    <property type="entry name" value="Copper amine oxidase, domain N"/>
    <property type="match status" value="2"/>
</dbReference>
<dbReference type="STRING" id="1852522.SAMN06295960_3497"/>
<proteinExistence type="predicted"/>
<evidence type="ECO:0000259" key="2">
    <source>
        <dbReference type="Pfam" id="PF07833"/>
    </source>
</evidence>
<evidence type="ECO:0000313" key="3">
    <source>
        <dbReference type="EMBL" id="SMG53434.1"/>
    </source>
</evidence>
<evidence type="ECO:0000256" key="1">
    <source>
        <dbReference type="ARBA" id="ARBA00022737"/>
    </source>
</evidence>
<dbReference type="Pfam" id="PF01436">
    <property type="entry name" value="NHL"/>
    <property type="match status" value="3"/>
</dbReference>
<dbReference type="InterPro" id="IPR036582">
    <property type="entry name" value="Mao_N_sf"/>
</dbReference>
<evidence type="ECO:0000313" key="4">
    <source>
        <dbReference type="Proteomes" id="UP000193834"/>
    </source>
</evidence>
<dbReference type="EMBL" id="FXAZ01000005">
    <property type="protein sequence ID" value="SMG53434.1"/>
    <property type="molecule type" value="Genomic_DNA"/>
</dbReference>
<accession>A0A1X7LIW6</accession>
<reference evidence="3 4" key="1">
    <citation type="submission" date="2017-04" db="EMBL/GenBank/DDBJ databases">
        <authorList>
            <person name="Afonso C.L."/>
            <person name="Miller P.J."/>
            <person name="Scott M.A."/>
            <person name="Spackman E."/>
            <person name="Goraichik I."/>
            <person name="Dimitrov K.M."/>
            <person name="Suarez D.L."/>
            <person name="Swayne D.E."/>
        </authorList>
    </citation>
    <scope>NUCLEOTIDE SEQUENCE [LARGE SCALE GENOMIC DNA]</scope>
    <source>
        <strain evidence="3 4">11</strain>
    </source>
</reference>
<keyword evidence="4" id="KW-1185">Reference proteome</keyword>
<dbReference type="Gene3D" id="2.120.10.30">
    <property type="entry name" value="TolB, C-terminal domain"/>
    <property type="match status" value="4"/>
</dbReference>
<dbReference type="PANTHER" id="PTHR13833">
    <property type="match status" value="1"/>
</dbReference>
<protein>
    <submittedName>
        <fullName evidence="3">NHL repeat-containing protein</fullName>
    </submittedName>
</protein>
<organism evidence="3 4">
    <name type="scientific">Paenibacillus aquistagni</name>
    <dbReference type="NCBI Taxonomy" id="1852522"/>
    <lineage>
        <taxon>Bacteria</taxon>
        <taxon>Bacillati</taxon>
        <taxon>Bacillota</taxon>
        <taxon>Bacilli</taxon>
        <taxon>Bacillales</taxon>
        <taxon>Paenibacillaceae</taxon>
        <taxon>Paenibacillus</taxon>
    </lineage>
</organism>
<dbReference type="RefSeq" id="WP_085496295.1">
    <property type="nucleotide sequence ID" value="NZ_FXAZ01000005.1"/>
</dbReference>
<dbReference type="InterPro" id="IPR012854">
    <property type="entry name" value="Cu_amine_oxidase-like_N"/>
</dbReference>
<keyword evidence="1" id="KW-0677">Repeat</keyword>
<dbReference type="InterPro" id="IPR001258">
    <property type="entry name" value="NHL_repeat"/>
</dbReference>
<dbReference type="Pfam" id="PF07833">
    <property type="entry name" value="Cu_amine_oxidN1"/>
    <property type="match status" value="1"/>
</dbReference>
<dbReference type="SUPFAM" id="SSF101898">
    <property type="entry name" value="NHL repeat"/>
    <property type="match status" value="1"/>
</dbReference>
<dbReference type="Gene3D" id="3.30.457.10">
    <property type="entry name" value="Copper amine oxidase-like, N-terminal domain"/>
    <property type="match status" value="1"/>
</dbReference>
<sequence>MNRWLHHQWFKRCLSLVCMLIIVQAAAVHGMFGGGRAIAASAAKPNKTDTLSVMKSPRFDAKDWLQSPEWYEMDSLTGIGAPGYRDGSVDRAAYRNPSGLFAAADGSLLVADTGNHIIRKWTMQGTTSIAGAWLGPLDTGLPHGGWHDSKAATALFNEPSAIVQAQDGTVYVADSGNHVIRKIDPMGNVTTIAGDGLAGLQDGVGAKARFHSPHGIALAEDGTLYVADSLNHVIRSIDSTGKVVTLTAPTDRIVEYSKGAIAAAGDYKDGALEQAKFNEPSAIIVAQDGTLIISDSGNQRIRQIDLKKRQVSTIAGGNRFSSSQWYAKNSLYAPPGYRDGAASEAWFHYPVGLAELQDGSLVVADRNNHAIRLIRDKRVYTIAGSSTTAGYQDGIASQALLHEPTGVAVLPNGAIAITDSFNSAIRILKHYQLPEQALDQLAAGVEKRPLLVYNQQLIVSDAPPLLHEGRTYLPIRALGDAIGLSSAWDASDGKAKLSAGETAYHFEPNEREAVRQVGSKSEAIMMDQAPLLIKGRLYVPVRFFAEEFGFRVDWIQALDTIVVRDAAHVKMIRHSSAASLKQ</sequence>
<gene>
    <name evidence="3" type="ORF">SAMN06295960_3497</name>
</gene>
<dbReference type="Proteomes" id="UP000193834">
    <property type="component" value="Unassembled WGS sequence"/>
</dbReference>
<dbReference type="PANTHER" id="PTHR13833:SF71">
    <property type="entry name" value="NHL DOMAIN-CONTAINING PROTEIN"/>
    <property type="match status" value="1"/>
</dbReference>
<dbReference type="InterPro" id="IPR011042">
    <property type="entry name" value="6-blade_b-propeller_TolB-like"/>
</dbReference>
<name>A0A1X7LIW6_9BACL</name>
<dbReference type="AlphaFoldDB" id="A0A1X7LIW6"/>
<feature type="domain" description="Copper amine oxidase-like N-terminal" evidence="2">
    <location>
        <begin position="454"/>
        <end position="561"/>
    </location>
</feature>